<reference evidence="2" key="1">
    <citation type="journal article" date="2023" name="Insect Mol. Biol.">
        <title>Genome sequencing provides insights into the evolution of gene families encoding plant cell wall-degrading enzymes in longhorned beetles.</title>
        <authorList>
            <person name="Shin N.R."/>
            <person name="Okamura Y."/>
            <person name="Kirsch R."/>
            <person name="Pauchet Y."/>
        </authorList>
    </citation>
    <scope>NUCLEOTIDE SEQUENCE</scope>
    <source>
        <strain evidence="2">MMC_N1</strain>
    </source>
</reference>
<evidence type="ECO:0000256" key="1">
    <source>
        <dbReference type="SAM" id="MobiDB-lite"/>
    </source>
</evidence>
<evidence type="ECO:0000313" key="3">
    <source>
        <dbReference type="Proteomes" id="UP001162164"/>
    </source>
</evidence>
<dbReference type="Pfam" id="PF15396">
    <property type="entry name" value="FAM60A"/>
    <property type="match status" value="1"/>
</dbReference>
<name>A0ABQ9K2N9_9CUCU</name>
<dbReference type="EMBL" id="JAPWTJ010000058">
    <property type="protein sequence ID" value="KAJ8983843.1"/>
    <property type="molecule type" value="Genomic_DNA"/>
</dbReference>
<evidence type="ECO:0000313" key="2">
    <source>
        <dbReference type="EMBL" id="KAJ8983843.1"/>
    </source>
</evidence>
<dbReference type="InterPro" id="IPR026065">
    <property type="entry name" value="FAM60A"/>
</dbReference>
<feature type="compositionally biased region" description="Polar residues" evidence="1">
    <location>
        <begin position="105"/>
        <end position="116"/>
    </location>
</feature>
<gene>
    <name evidence="2" type="ORF">NQ317_016448</name>
</gene>
<dbReference type="PANTHER" id="PTHR13422:SF12">
    <property type="entry name" value="SIN3-HDAC COMPLEX-ASSOCIATED FACTOR"/>
    <property type="match status" value="1"/>
</dbReference>
<protein>
    <submittedName>
        <fullName evidence="2">Uncharacterized protein</fullName>
    </submittedName>
</protein>
<accession>A0ABQ9K2N9</accession>
<dbReference type="Proteomes" id="UP001162164">
    <property type="component" value="Unassembled WGS sequence"/>
</dbReference>
<sequence>MIFSSRFTDSKKYEEDFLECFKLSTPRQGEICNACVLLVKRWKKLPAGSDRNWRHVVDARAGPGIKSVMKYKSKHKKKLEEKQEKIKKKHCTRECSPPLSDKKSGPSTGSSRTASPGVSDCDEGIERSQKHQVLTELKDDAIEVSDFIDLQYWKREPLCCGTIFRGLNNEILIDPSFIKPCRVRIAQCQLQYREKRCEPQVSDGIGQKMYCDNSSDSGYDESSNQEISTNSLQKDQVSINANIGTPKNN</sequence>
<proteinExistence type="predicted"/>
<comment type="caution">
    <text evidence="2">The sequence shown here is derived from an EMBL/GenBank/DDBJ whole genome shotgun (WGS) entry which is preliminary data.</text>
</comment>
<organism evidence="2 3">
    <name type="scientific">Molorchus minor</name>
    <dbReference type="NCBI Taxonomy" id="1323400"/>
    <lineage>
        <taxon>Eukaryota</taxon>
        <taxon>Metazoa</taxon>
        <taxon>Ecdysozoa</taxon>
        <taxon>Arthropoda</taxon>
        <taxon>Hexapoda</taxon>
        <taxon>Insecta</taxon>
        <taxon>Pterygota</taxon>
        <taxon>Neoptera</taxon>
        <taxon>Endopterygota</taxon>
        <taxon>Coleoptera</taxon>
        <taxon>Polyphaga</taxon>
        <taxon>Cucujiformia</taxon>
        <taxon>Chrysomeloidea</taxon>
        <taxon>Cerambycidae</taxon>
        <taxon>Lamiinae</taxon>
        <taxon>Monochamini</taxon>
        <taxon>Molorchus</taxon>
    </lineage>
</organism>
<feature type="region of interest" description="Disordered" evidence="1">
    <location>
        <begin position="81"/>
        <end position="124"/>
    </location>
</feature>
<dbReference type="PANTHER" id="PTHR13422">
    <property type="entry name" value="SIN3-HDAC COMPLEX-ASSOCIATED FACTOR"/>
    <property type="match status" value="1"/>
</dbReference>
<feature type="region of interest" description="Disordered" evidence="1">
    <location>
        <begin position="212"/>
        <end position="231"/>
    </location>
</feature>
<keyword evidence="3" id="KW-1185">Reference proteome</keyword>